<dbReference type="EMBL" id="BMCP01000003">
    <property type="protein sequence ID" value="GGE49768.1"/>
    <property type="molecule type" value="Genomic_DNA"/>
</dbReference>
<sequence length="167" mass="18772">MDDSDWVERHLILDEPYILLFPSSFPETQEGLTSIANRLPLIRPSARSQTGRDVDRHLRRIGIEIPRSLEFDSPIGLVAAVADGAGWAITTPLCAFEGGLSPLVRPMKLPGPGFGRRLYLFARKNELGRLPRALANEAKQALNRDILPQIFEHMPWAIDKIRVEPTR</sequence>
<accession>A0A8J2YLC3</accession>
<dbReference type="SUPFAM" id="SSF53850">
    <property type="entry name" value="Periplasmic binding protein-like II"/>
    <property type="match status" value="1"/>
</dbReference>
<dbReference type="Pfam" id="PF03466">
    <property type="entry name" value="LysR_substrate"/>
    <property type="match status" value="1"/>
</dbReference>
<dbReference type="Gene3D" id="3.40.190.290">
    <property type="match status" value="1"/>
</dbReference>
<dbReference type="Proteomes" id="UP000602745">
    <property type="component" value="Unassembled WGS sequence"/>
</dbReference>
<evidence type="ECO:0000313" key="3">
    <source>
        <dbReference type="Proteomes" id="UP000602745"/>
    </source>
</evidence>
<comment type="caution">
    <text evidence="2">The sequence shown here is derived from an EMBL/GenBank/DDBJ whole genome shotgun (WGS) entry which is preliminary data.</text>
</comment>
<protein>
    <recommendedName>
        <fullName evidence="1">LysR substrate-binding domain-containing protein</fullName>
    </recommendedName>
</protein>
<dbReference type="InterPro" id="IPR005119">
    <property type="entry name" value="LysR_subst-bd"/>
</dbReference>
<gene>
    <name evidence="2" type="ORF">GCM10007276_28640</name>
</gene>
<organism evidence="2 3">
    <name type="scientific">Agaricicola taiwanensis</name>
    <dbReference type="NCBI Taxonomy" id="591372"/>
    <lineage>
        <taxon>Bacteria</taxon>
        <taxon>Pseudomonadati</taxon>
        <taxon>Pseudomonadota</taxon>
        <taxon>Alphaproteobacteria</taxon>
        <taxon>Rhodobacterales</taxon>
        <taxon>Paracoccaceae</taxon>
        <taxon>Agaricicola</taxon>
    </lineage>
</organism>
<proteinExistence type="predicted"/>
<evidence type="ECO:0000313" key="2">
    <source>
        <dbReference type="EMBL" id="GGE49768.1"/>
    </source>
</evidence>
<evidence type="ECO:0000259" key="1">
    <source>
        <dbReference type="Pfam" id="PF03466"/>
    </source>
</evidence>
<reference evidence="2" key="2">
    <citation type="submission" date="2020-09" db="EMBL/GenBank/DDBJ databases">
        <authorList>
            <person name="Sun Q."/>
            <person name="Sedlacek I."/>
        </authorList>
    </citation>
    <scope>NUCLEOTIDE SEQUENCE</scope>
    <source>
        <strain evidence="2">CCM 7684</strain>
    </source>
</reference>
<dbReference type="AlphaFoldDB" id="A0A8J2YLC3"/>
<name>A0A8J2YLC3_9RHOB</name>
<feature type="domain" description="LysR substrate-binding" evidence="1">
    <location>
        <begin position="5"/>
        <end position="141"/>
    </location>
</feature>
<reference evidence="2" key="1">
    <citation type="journal article" date="2014" name="Int. J. Syst. Evol. Microbiol.">
        <title>Complete genome sequence of Corynebacterium casei LMG S-19264T (=DSM 44701T), isolated from a smear-ripened cheese.</title>
        <authorList>
            <consortium name="US DOE Joint Genome Institute (JGI-PGF)"/>
            <person name="Walter F."/>
            <person name="Albersmeier A."/>
            <person name="Kalinowski J."/>
            <person name="Ruckert C."/>
        </authorList>
    </citation>
    <scope>NUCLEOTIDE SEQUENCE</scope>
    <source>
        <strain evidence="2">CCM 7684</strain>
    </source>
</reference>
<dbReference type="CDD" id="cd05466">
    <property type="entry name" value="PBP2_LTTR_substrate"/>
    <property type="match status" value="1"/>
</dbReference>
<keyword evidence="3" id="KW-1185">Reference proteome</keyword>